<keyword evidence="4" id="KW-0132">Cell division</keyword>
<feature type="compositionally biased region" description="Basic and acidic residues" evidence="10">
    <location>
        <begin position="524"/>
        <end position="533"/>
    </location>
</feature>
<comment type="similarity">
    <text evidence="2">Belongs to the shugoshin family.</text>
</comment>
<proteinExistence type="inferred from homology"/>
<feature type="compositionally biased region" description="Polar residues" evidence="10">
    <location>
        <begin position="210"/>
        <end position="219"/>
    </location>
</feature>
<dbReference type="GO" id="GO:0045132">
    <property type="term" value="P:meiotic chromosome segregation"/>
    <property type="evidence" value="ECO:0007669"/>
    <property type="project" value="InterPro"/>
</dbReference>
<feature type="domain" description="Shugoshin N-terminal coiled-coil" evidence="12">
    <location>
        <begin position="24"/>
        <end position="65"/>
    </location>
</feature>
<dbReference type="STRING" id="946122.A0A0C2SY57"/>
<evidence type="ECO:0000256" key="6">
    <source>
        <dbReference type="ARBA" id="ARBA00023054"/>
    </source>
</evidence>
<dbReference type="InterPro" id="IPR011515">
    <property type="entry name" value="Shugoshin_C"/>
</dbReference>
<keyword evidence="8" id="KW-0137">Centromere</keyword>
<evidence type="ECO:0000256" key="1">
    <source>
        <dbReference type="ARBA" id="ARBA00004584"/>
    </source>
</evidence>
<evidence type="ECO:0000256" key="2">
    <source>
        <dbReference type="ARBA" id="ARBA00010845"/>
    </source>
</evidence>
<keyword evidence="7" id="KW-0131">Cell cycle</keyword>
<feature type="compositionally biased region" description="Pro residues" evidence="10">
    <location>
        <begin position="112"/>
        <end position="121"/>
    </location>
</feature>
<keyword evidence="3" id="KW-0158">Chromosome</keyword>
<evidence type="ECO:0000256" key="8">
    <source>
        <dbReference type="ARBA" id="ARBA00023328"/>
    </source>
</evidence>
<dbReference type="GO" id="GO:0000779">
    <property type="term" value="C:condensed chromosome, centromeric region"/>
    <property type="evidence" value="ECO:0007669"/>
    <property type="project" value="UniProtKB-ARBA"/>
</dbReference>
<dbReference type="InParanoid" id="A0A0C2SY57"/>
<accession>A0A0C2SY57</accession>
<dbReference type="Pfam" id="PF07558">
    <property type="entry name" value="Shugoshin_N"/>
    <property type="match status" value="1"/>
</dbReference>
<sequence>MSRRESRVSGAVMRNDALFEYEALKKKFLHANKAITKLNSTLSIRVEELNAELSSLYVENLRLRTSELALAAQLKQERERSRKILADAEAAALNLTKQLEQLRQSYKLDVFPPTPPTPPSPKARRPPLMPNAETQINRLSRPPNVPEIQEEDEPAESTESDTDKPNPFQRRTTTKSRSPVPGVPRQARPASPPLRIDLSATSHRKKPSRRQSGILNVNKETLALQRPPSPSFGSPIRKAVTLAQEDNENEAIDESKSRHRNKMGYRRRDSKFPDKALLENDRATFKPRERKRPRDEDESDRNEEPIKHVSRFALQPIDNTVQDTEDKNAVKACLAPSTNHSIATQAPAPSLPNVTSETETAAAAPSGRERRSRKSVNYTEPKLNTKMRKPDPPLGNETTSLRKKRSSAAAVMTTSMFKSREAEAMVTNGNTGSDTETGTPPPEHPRQDIDSNPLLASTLAQGSARKKYRPKPPSDDEDSEGAEADEEFIPTGRPSWINIEGRKRNNLSRRPFSTTPDPIIDTGADSRRHSLAV</sequence>
<evidence type="ECO:0008006" key="15">
    <source>
        <dbReference type="Google" id="ProtNLM"/>
    </source>
</evidence>
<feature type="region of interest" description="Disordered" evidence="10">
    <location>
        <begin position="108"/>
        <end position="322"/>
    </location>
</feature>
<gene>
    <name evidence="13" type="ORF">M378DRAFT_158246</name>
</gene>
<evidence type="ECO:0000256" key="4">
    <source>
        <dbReference type="ARBA" id="ARBA00022618"/>
    </source>
</evidence>
<evidence type="ECO:0000256" key="7">
    <source>
        <dbReference type="ARBA" id="ARBA00023306"/>
    </source>
</evidence>
<evidence type="ECO:0000313" key="14">
    <source>
        <dbReference type="Proteomes" id="UP000054549"/>
    </source>
</evidence>
<feature type="region of interest" description="Disordered" evidence="10">
    <location>
        <begin position="339"/>
        <end position="533"/>
    </location>
</feature>
<dbReference type="Proteomes" id="UP000054549">
    <property type="component" value="Unassembled WGS sequence"/>
</dbReference>
<evidence type="ECO:0000313" key="13">
    <source>
        <dbReference type="EMBL" id="KIL68450.1"/>
    </source>
</evidence>
<protein>
    <recommendedName>
        <fullName evidence="15">Shugoshin</fullName>
    </recommendedName>
</protein>
<evidence type="ECO:0000259" key="12">
    <source>
        <dbReference type="Pfam" id="PF07558"/>
    </source>
</evidence>
<dbReference type="GO" id="GO:0005634">
    <property type="term" value="C:nucleus"/>
    <property type="evidence" value="ECO:0007669"/>
    <property type="project" value="InterPro"/>
</dbReference>
<dbReference type="EMBL" id="KN818228">
    <property type="protein sequence ID" value="KIL68450.1"/>
    <property type="molecule type" value="Genomic_DNA"/>
</dbReference>
<dbReference type="HOGENOM" id="CLU_034118_0_0_1"/>
<dbReference type="InterPro" id="IPR011516">
    <property type="entry name" value="Shugoshin_N"/>
</dbReference>
<evidence type="ECO:0000256" key="9">
    <source>
        <dbReference type="SAM" id="Coils"/>
    </source>
</evidence>
<comment type="subcellular location">
    <subcellularLocation>
        <location evidence="1">Chromosome</location>
        <location evidence="1">Centromere</location>
    </subcellularLocation>
</comment>
<name>A0A0C2SY57_AMAMK</name>
<keyword evidence="14" id="KW-1185">Reference proteome</keyword>
<dbReference type="Pfam" id="PF07557">
    <property type="entry name" value="Shugoshin_C"/>
    <property type="match status" value="1"/>
</dbReference>
<feature type="compositionally biased region" description="Polar residues" evidence="10">
    <location>
        <begin position="427"/>
        <end position="438"/>
    </location>
</feature>
<reference evidence="13 14" key="1">
    <citation type="submission" date="2014-04" db="EMBL/GenBank/DDBJ databases">
        <title>Evolutionary Origins and Diversification of the Mycorrhizal Mutualists.</title>
        <authorList>
            <consortium name="DOE Joint Genome Institute"/>
            <consortium name="Mycorrhizal Genomics Consortium"/>
            <person name="Kohler A."/>
            <person name="Kuo A."/>
            <person name="Nagy L.G."/>
            <person name="Floudas D."/>
            <person name="Copeland A."/>
            <person name="Barry K.W."/>
            <person name="Cichocki N."/>
            <person name="Veneault-Fourrey C."/>
            <person name="LaButti K."/>
            <person name="Lindquist E.A."/>
            <person name="Lipzen A."/>
            <person name="Lundell T."/>
            <person name="Morin E."/>
            <person name="Murat C."/>
            <person name="Riley R."/>
            <person name="Ohm R."/>
            <person name="Sun H."/>
            <person name="Tunlid A."/>
            <person name="Henrissat B."/>
            <person name="Grigoriev I.V."/>
            <person name="Hibbett D.S."/>
            <person name="Martin F."/>
        </authorList>
    </citation>
    <scope>NUCLEOTIDE SEQUENCE [LARGE SCALE GENOMIC DNA]</scope>
    <source>
        <strain evidence="13 14">Koide BX008</strain>
    </source>
</reference>
<dbReference type="AlphaFoldDB" id="A0A0C2SY57"/>
<evidence type="ECO:0000259" key="11">
    <source>
        <dbReference type="Pfam" id="PF07557"/>
    </source>
</evidence>
<evidence type="ECO:0000256" key="5">
    <source>
        <dbReference type="ARBA" id="ARBA00022829"/>
    </source>
</evidence>
<organism evidence="13 14">
    <name type="scientific">Amanita muscaria (strain Koide BX008)</name>
    <dbReference type="NCBI Taxonomy" id="946122"/>
    <lineage>
        <taxon>Eukaryota</taxon>
        <taxon>Fungi</taxon>
        <taxon>Dikarya</taxon>
        <taxon>Basidiomycota</taxon>
        <taxon>Agaricomycotina</taxon>
        <taxon>Agaricomycetes</taxon>
        <taxon>Agaricomycetidae</taxon>
        <taxon>Agaricales</taxon>
        <taxon>Pluteineae</taxon>
        <taxon>Amanitaceae</taxon>
        <taxon>Amanita</taxon>
    </lineage>
</organism>
<feature type="compositionally biased region" description="Acidic residues" evidence="10">
    <location>
        <begin position="148"/>
        <end position="160"/>
    </location>
</feature>
<feature type="domain" description="Shugoshin C-terminal" evidence="11">
    <location>
        <begin position="367"/>
        <end position="389"/>
    </location>
</feature>
<feature type="compositionally biased region" description="Acidic residues" evidence="10">
    <location>
        <begin position="475"/>
        <end position="488"/>
    </location>
</feature>
<feature type="compositionally biased region" description="Basic and acidic residues" evidence="10">
    <location>
        <begin position="266"/>
        <end position="295"/>
    </location>
</feature>
<keyword evidence="6 9" id="KW-0175">Coiled coil</keyword>
<dbReference type="OrthoDB" id="5394106at2759"/>
<evidence type="ECO:0000256" key="3">
    <source>
        <dbReference type="ARBA" id="ARBA00022454"/>
    </source>
</evidence>
<feature type="coiled-coil region" evidence="9">
    <location>
        <begin position="71"/>
        <end position="105"/>
    </location>
</feature>
<dbReference type="GO" id="GO:0051301">
    <property type="term" value="P:cell division"/>
    <property type="evidence" value="ECO:0007669"/>
    <property type="project" value="UniProtKB-KW"/>
</dbReference>
<keyword evidence="5" id="KW-0159">Chromosome partition</keyword>
<evidence type="ECO:0000256" key="10">
    <source>
        <dbReference type="SAM" id="MobiDB-lite"/>
    </source>
</evidence>